<evidence type="ECO:0000256" key="2">
    <source>
        <dbReference type="ARBA" id="ARBA00006824"/>
    </source>
</evidence>
<accession>T1I9Y7</accession>
<sequence length="312" mass="36267">MLNFTKQICRFITVKKASLLKSSILRPAVPTSSLSGPPITIKRYVHSSYTKKSFCSNYYICLIRSFVEYLSPWFFLRKIGIPVKHIIKFRRGIKRFSIPWLSYSVPTALAMGVGDILAQIYCSPYKVKDNVKGNTQHILQKKIALKDLNVRRTVRFMLLGFLVMGPIRSRWNAFACRSLSYNTPQMYMIKRVAMDALILSPVLLIIGLSLWDFDQMYNHHPNFKPVWDNRLQKPFLDIMKFNLMTRPIMDVIICMLIPTCLRKLVRRPYEVIFFAYVSAVVAKYKLGFHPKKEVKQQPTPAKTKSGWGKKKK</sequence>
<dbReference type="Proteomes" id="UP000015103">
    <property type="component" value="Unassembled WGS sequence"/>
</dbReference>
<keyword evidence="4 7" id="KW-1133">Transmembrane helix</keyword>
<proteinExistence type="inferred from homology"/>
<dbReference type="InParanoid" id="T1I9Y7"/>
<dbReference type="VEuPathDB" id="VectorBase:RPRC013108"/>
<dbReference type="GO" id="GO:0016020">
    <property type="term" value="C:membrane"/>
    <property type="evidence" value="ECO:0007669"/>
    <property type="project" value="UniProtKB-SubCell"/>
</dbReference>
<comment type="subcellular location">
    <subcellularLocation>
        <location evidence="1">Membrane</location>
        <topology evidence="1">Multi-pass membrane protein</topology>
    </subcellularLocation>
</comment>
<dbReference type="HOGENOM" id="CLU_892291_0_0_1"/>
<feature type="transmembrane region" description="Helical" evidence="7">
    <location>
        <begin position="243"/>
        <end position="261"/>
    </location>
</feature>
<evidence type="ECO:0000256" key="7">
    <source>
        <dbReference type="RuleBase" id="RU363053"/>
    </source>
</evidence>
<evidence type="ECO:0000256" key="6">
    <source>
        <dbReference type="ARBA" id="ARBA00049743"/>
    </source>
</evidence>
<reference evidence="8" key="1">
    <citation type="submission" date="2015-05" db="UniProtKB">
        <authorList>
            <consortium name="EnsemblMetazoa"/>
        </authorList>
    </citation>
    <scope>IDENTIFICATION</scope>
</reference>
<evidence type="ECO:0000256" key="3">
    <source>
        <dbReference type="ARBA" id="ARBA00022692"/>
    </source>
</evidence>
<name>T1I9Y7_RHOPR</name>
<keyword evidence="9" id="KW-1185">Reference proteome</keyword>
<keyword evidence="5 7" id="KW-0472">Membrane</keyword>
<dbReference type="InterPro" id="IPR007248">
    <property type="entry name" value="Mpv17_PMP22"/>
</dbReference>
<evidence type="ECO:0000256" key="4">
    <source>
        <dbReference type="ARBA" id="ARBA00022989"/>
    </source>
</evidence>
<dbReference type="RefSeq" id="XP_073981984.1">
    <property type="nucleotide sequence ID" value="XM_074125883.1"/>
</dbReference>
<dbReference type="PANTHER" id="PTHR11266:SF17">
    <property type="entry name" value="PROTEIN MPV17"/>
    <property type="match status" value="1"/>
</dbReference>
<evidence type="ECO:0000256" key="1">
    <source>
        <dbReference type="ARBA" id="ARBA00004141"/>
    </source>
</evidence>
<dbReference type="AlphaFoldDB" id="T1I9Y7"/>
<evidence type="ECO:0000256" key="5">
    <source>
        <dbReference type="ARBA" id="ARBA00023136"/>
    </source>
</evidence>
<dbReference type="STRING" id="13249.T1I9Y7"/>
<feature type="transmembrane region" description="Helical" evidence="7">
    <location>
        <begin position="192"/>
        <end position="211"/>
    </location>
</feature>
<dbReference type="PANTHER" id="PTHR11266">
    <property type="entry name" value="PEROXISOMAL MEMBRANE PROTEIN 2, PXMP2 MPV17"/>
    <property type="match status" value="1"/>
</dbReference>
<evidence type="ECO:0000313" key="8">
    <source>
        <dbReference type="EnsemblMetazoa" id="RPRC013108-PA"/>
    </source>
</evidence>
<feature type="transmembrane region" description="Helical" evidence="7">
    <location>
        <begin position="154"/>
        <end position="171"/>
    </location>
</feature>
<evidence type="ECO:0000313" key="9">
    <source>
        <dbReference type="Proteomes" id="UP000015103"/>
    </source>
</evidence>
<protein>
    <recommendedName>
        <fullName evidence="6">Mitochondrial inner membrane protein Mpv17</fullName>
    </recommendedName>
</protein>
<dbReference type="GO" id="GO:0005739">
    <property type="term" value="C:mitochondrion"/>
    <property type="evidence" value="ECO:0007669"/>
    <property type="project" value="TreeGrafter"/>
</dbReference>
<keyword evidence="3 7" id="KW-0812">Transmembrane</keyword>
<comment type="similarity">
    <text evidence="2 7">Belongs to the peroxisomal membrane protein PXMP2/4 family.</text>
</comment>
<feature type="transmembrane region" description="Helical" evidence="7">
    <location>
        <begin position="97"/>
        <end position="121"/>
    </location>
</feature>
<organism evidence="8 9">
    <name type="scientific">Rhodnius prolixus</name>
    <name type="common">Triatomid bug</name>
    <dbReference type="NCBI Taxonomy" id="13249"/>
    <lineage>
        <taxon>Eukaryota</taxon>
        <taxon>Metazoa</taxon>
        <taxon>Ecdysozoa</taxon>
        <taxon>Arthropoda</taxon>
        <taxon>Hexapoda</taxon>
        <taxon>Insecta</taxon>
        <taxon>Pterygota</taxon>
        <taxon>Neoptera</taxon>
        <taxon>Paraneoptera</taxon>
        <taxon>Hemiptera</taxon>
        <taxon>Heteroptera</taxon>
        <taxon>Panheteroptera</taxon>
        <taxon>Cimicomorpha</taxon>
        <taxon>Reduviidae</taxon>
        <taxon>Triatominae</taxon>
        <taxon>Rhodnius</taxon>
    </lineage>
</organism>
<dbReference type="GeneID" id="141453123"/>
<dbReference type="EnsemblMetazoa" id="RPRC013108-RA">
    <property type="protein sequence ID" value="RPRC013108-PA"/>
    <property type="gene ID" value="RPRC013108"/>
</dbReference>
<dbReference type="EMBL" id="ACPB03008224">
    <property type="status" value="NOT_ANNOTATED_CDS"/>
    <property type="molecule type" value="Genomic_DNA"/>
</dbReference>
<dbReference type="OMA" id="RTHILYK"/>